<protein>
    <submittedName>
        <fullName evidence="4">Alpha/beta-hydrolase</fullName>
    </submittedName>
</protein>
<dbReference type="OrthoDB" id="8119704at2759"/>
<dbReference type="Proteomes" id="UP000095038">
    <property type="component" value="Unassembled WGS sequence"/>
</dbReference>
<dbReference type="GO" id="GO:0004806">
    <property type="term" value="F:triacylglycerol lipase activity"/>
    <property type="evidence" value="ECO:0007669"/>
    <property type="project" value="EnsemblFungi"/>
</dbReference>
<dbReference type="PANTHER" id="PTHR46118:SF4">
    <property type="entry name" value="PROTEIN ABHD11"/>
    <property type="match status" value="1"/>
</dbReference>
<dbReference type="AlphaFoldDB" id="A0A1D2VKJ9"/>
<dbReference type="InParanoid" id="A0A1D2VKJ9"/>
<evidence type="ECO:0000256" key="2">
    <source>
        <dbReference type="ARBA" id="ARBA00022801"/>
    </source>
</evidence>
<gene>
    <name evidence="4" type="ORF">ASCRUDRAFT_75317</name>
</gene>
<dbReference type="STRING" id="1344418.A0A1D2VKJ9"/>
<dbReference type="GO" id="GO:0005739">
    <property type="term" value="C:mitochondrion"/>
    <property type="evidence" value="ECO:0007669"/>
    <property type="project" value="EnsemblFungi"/>
</dbReference>
<reference evidence="5" key="1">
    <citation type="submission" date="2016-05" db="EMBL/GenBank/DDBJ databases">
        <title>Comparative genomics of biotechnologically important yeasts.</title>
        <authorList>
            <consortium name="DOE Joint Genome Institute"/>
            <person name="Riley R."/>
            <person name="Haridas S."/>
            <person name="Wolfe K.H."/>
            <person name="Lopes M.R."/>
            <person name="Hittinger C.T."/>
            <person name="Goker M."/>
            <person name="Salamov A."/>
            <person name="Wisecaver J."/>
            <person name="Long T.M."/>
            <person name="Aerts A.L."/>
            <person name="Barry K."/>
            <person name="Choi C."/>
            <person name="Clum A."/>
            <person name="Coughlan A.Y."/>
            <person name="Deshpande S."/>
            <person name="Douglass A.P."/>
            <person name="Hanson S.J."/>
            <person name="Klenk H.-P."/>
            <person name="Labutti K."/>
            <person name="Lapidus A."/>
            <person name="Lindquist E."/>
            <person name="Lipzen A."/>
            <person name="Meier-Kolthoff J.P."/>
            <person name="Ohm R.A."/>
            <person name="Otillar R.P."/>
            <person name="Pangilinan J."/>
            <person name="Peng Y."/>
            <person name="Rokas A."/>
            <person name="Rosa C.A."/>
            <person name="Scheuner C."/>
            <person name="Sibirny A.A."/>
            <person name="Slot J.C."/>
            <person name="Stielow J.B."/>
            <person name="Sun H."/>
            <person name="Kurtzman C.P."/>
            <person name="Blackwell M."/>
            <person name="Grigoriev I.V."/>
            <person name="Jeffries T.W."/>
        </authorList>
    </citation>
    <scope>NUCLEOTIDE SEQUENCE [LARGE SCALE GENOMIC DNA]</scope>
    <source>
        <strain evidence="5">DSM 1968</strain>
    </source>
</reference>
<evidence type="ECO:0000313" key="5">
    <source>
        <dbReference type="Proteomes" id="UP000095038"/>
    </source>
</evidence>
<feature type="domain" description="AB hydrolase-1" evidence="3">
    <location>
        <begin position="60"/>
        <end position="310"/>
    </location>
</feature>
<dbReference type="Gene3D" id="3.40.50.1820">
    <property type="entry name" value="alpha/beta hydrolase"/>
    <property type="match status" value="1"/>
</dbReference>
<sequence length="327" mass="37481">MIRTNHLASKRAFAAKFVERRRYFYGEGDLNWMGDALSDNIKSVKLAFDKYQYKEESKLPPIVMLHGLFGNKGNNRSVGRKLSQELKRDVYCLDLRNHGDSPHIARHDYPSLAQDVERFIENEEFYKKQNKLCVLIGHSMGAKTAMAVLLRKEKLVSMGVIVDNSPVSFASASGSIFGQYVRKLLDITENKSLGIQSLREADEYLKSIEANEFTRKFLLTNLKRSKNSSSSIAYESKVPLRILGKAIDNGHIAGWPYDSRAVRSTKPAVFIRGSRSKYVADEYLRDVGMFFPNFRLDEIDAGHWVISEKPTEFVARVKHWVEWFEEP</sequence>
<keyword evidence="2 4" id="KW-0378">Hydrolase</keyword>
<evidence type="ECO:0000313" key="4">
    <source>
        <dbReference type="EMBL" id="ODV62108.1"/>
    </source>
</evidence>
<name>A0A1D2VKJ9_9ASCO</name>
<organism evidence="4 5">
    <name type="scientific">Ascoidea rubescens DSM 1968</name>
    <dbReference type="NCBI Taxonomy" id="1344418"/>
    <lineage>
        <taxon>Eukaryota</taxon>
        <taxon>Fungi</taxon>
        <taxon>Dikarya</taxon>
        <taxon>Ascomycota</taxon>
        <taxon>Saccharomycotina</taxon>
        <taxon>Saccharomycetes</taxon>
        <taxon>Ascoideaceae</taxon>
        <taxon>Ascoidea</taxon>
    </lineage>
</organism>
<evidence type="ECO:0000256" key="1">
    <source>
        <dbReference type="ARBA" id="ARBA00008645"/>
    </source>
</evidence>
<dbReference type="GO" id="GO:0006629">
    <property type="term" value="P:lipid metabolic process"/>
    <property type="evidence" value="ECO:0007669"/>
    <property type="project" value="EnsemblFungi"/>
</dbReference>
<dbReference type="InterPro" id="IPR000073">
    <property type="entry name" value="AB_hydrolase_1"/>
</dbReference>
<dbReference type="RefSeq" id="XP_020048415.1">
    <property type="nucleotide sequence ID" value="XM_020193020.1"/>
</dbReference>
<keyword evidence="5" id="KW-1185">Reference proteome</keyword>
<accession>A0A1D2VKJ9</accession>
<dbReference type="SUPFAM" id="SSF53474">
    <property type="entry name" value="alpha/beta-Hydrolases"/>
    <property type="match status" value="1"/>
</dbReference>
<evidence type="ECO:0000259" key="3">
    <source>
        <dbReference type="Pfam" id="PF00561"/>
    </source>
</evidence>
<dbReference type="InterPro" id="IPR029058">
    <property type="entry name" value="AB_hydrolase_fold"/>
</dbReference>
<dbReference type="EMBL" id="KV454478">
    <property type="protein sequence ID" value="ODV62108.1"/>
    <property type="molecule type" value="Genomic_DNA"/>
</dbReference>
<comment type="similarity">
    <text evidence="1">Belongs to the AB hydrolase superfamily.</text>
</comment>
<dbReference type="FunCoup" id="A0A1D2VKJ9">
    <property type="interactions" value="476"/>
</dbReference>
<proteinExistence type="inferred from homology"/>
<dbReference type="GeneID" id="30966656"/>
<dbReference type="Pfam" id="PF00561">
    <property type="entry name" value="Abhydrolase_1"/>
    <property type="match status" value="1"/>
</dbReference>
<dbReference type="PANTHER" id="PTHR46118">
    <property type="entry name" value="PROTEIN ABHD11"/>
    <property type="match status" value="1"/>
</dbReference>